<evidence type="ECO:0008006" key="5">
    <source>
        <dbReference type="Google" id="ProtNLM"/>
    </source>
</evidence>
<feature type="coiled-coil region" evidence="2">
    <location>
        <begin position="43"/>
        <end position="70"/>
    </location>
</feature>
<dbReference type="RefSeq" id="WP_068715516.1">
    <property type="nucleotide sequence ID" value="NZ_LWDV01000007.1"/>
</dbReference>
<protein>
    <recommendedName>
        <fullName evidence="5">FlgN protein</fullName>
    </recommendedName>
</protein>
<keyword evidence="4" id="KW-1185">Reference proteome</keyword>
<evidence type="ECO:0000256" key="2">
    <source>
        <dbReference type="SAM" id="Coils"/>
    </source>
</evidence>
<evidence type="ECO:0000256" key="1">
    <source>
        <dbReference type="ARBA" id="ARBA00022795"/>
    </source>
</evidence>
<dbReference type="InterPro" id="IPR036679">
    <property type="entry name" value="FlgN-like_sf"/>
</dbReference>
<dbReference type="Gene3D" id="1.20.58.300">
    <property type="entry name" value="FlgN-like"/>
    <property type="match status" value="1"/>
</dbReference>
<dbReference type="EMBL" id="LWDV01000007">
    <property type="protein sequence ID" value="OCL27606.1"/>
    <property type="molecule type" value="Genomic_DNA"/>
</dbReference>
<reference evidence="3 4" key="2">
    <citation type="submission" date="2016-08" db="EMBL/GenBank/DDBJ databases">
        <title>Orenia metallireducens sp. nov. strain Z6, a Novel Metal-reducing Firmicute from the Deep Subsurface.</title>
        <authorList>
            <person name="Maxim B.I."/>
            <person name="Kenneth K."/>
            <person name="Flynn T.M."/>
            <person name="Oloughlin E.J."/>
            <person name="Locke R.A."/>
            <person name="Weber J.R."/>
            <person name="Egan S.M."/>
            <person name="Mackie R.I."/>
            <person name="Cann I.K."/>
        </authorList>
    </citation>
    <scope>NUCLEOTIDE SEQUENCE [LARGE SCALE GENOMIC DNA]</scope>
    <source>
        <strain evidence="3 4">Z6</strain>
    </source>
</reference>
<name>A0A1C0AB65_9FIRM</name>
<dbReference type="GO" id="GO:0044780">
    <property type="term" value="P:bacterial-type flagellum assembly"/>
    <property type="evidence" value="ECO:0007669"/>
    <property type="project" value="InterPro"/>
</dbReference>
<evidence type="ECO:0000313" key="4">
    <source>
        <dbReference type="Proteomes" id="UP000093514"/>
    </source>
</evidence>
<organism evidence="3 4">
    <name type="scientific">Orenia metallireducens</name>
    <dbReference type="NCBI Taxonomy" id="1413210"/>
    <lineage>
        <taxon>Bacteria</taxon>
        <taxon>Bacillati</taxon>
        <taxon>Bacillota</taxon>
        <taxon>Clostridia</taxon>
        <taxon>Halanaerobiales</taxon>
        <taxon>Halobacteroidaceae</taxon>
        <taxon>Orenia</taxon>
    </lineage>
</organism>
<gene>
    <name evidence="3" type="ORF">U472_03370</name>
</gene>
<keyword evidence="1" id="KW-1005">Bacterial flagellum biogenesis</keyword>
<accession>A0A1C0AB65</accession>
<sequence>MESKGIMDLFKAVYQKELDYYLELLLLSKEQRDVIKENKLDELHEILKEKDKIIKKVDELEEKIKPYKEQIINDLGLKETAWLIKLKEYQDSDSELKGILVKLLDLLKDLIAIDNENQQLIQNNKSKLIQEMAKLKTGVKVNRSYNSKPTRIHSTFIDNKR</sequence>
<dbReference type="Pfam" id="PF05130">
    <property type="entry name" value="FlgN"/>
    <property type="match status" value="1"/>
</dbReference>
<dbReference type="AlphaFoldDB" id="A0A1C0AB65"/>
<dbReference type="Proteomes" id="UP000093514">
    <property type="component" value="Unassembled WGS sequence"/>
</dbReference>
<dbReference type="SUPFAM" id="SSF140566">
    <property type="entry name" value="FlgN-like"/>
    <property type="match status" value="1"/>
</dbReference>
<keyword evidence="2" id="KW-0175">Coiled coil</keyword>
<proteinExistence type="predicted"/>
<evidence type="ECO:0000313" key="3">
    <source>
        <dbReference type="EMBL" id="OCL27606.1"/>
    </source>
</evidence>
<dbReference type="InterPro" id="IPR007809">
    <property type="entry name" value="FlgN-like"/>
</dbReference>
<reference evidence="4" key="1">
    <citation type="submission" date="2016-07" db="EMBL/GenBank/DDBJ databases">
        <authorList>
            <person name="Florea S."/>
            <person name="Webb J.S."/>
            <person name="Jaromczyk J."/>
            <person name="Schardl C.L."/>
        </authorList>
    </citation>
    <scope>NUCLEOTIDE SEQUENCE [LARGE SCALE GENOMIC DNA]</scope>
    <source>
        <strain evidence="4">Z6</strain>
    </source>
</reference>
<comment type="caution">
    <text evidence="3">The sequence shown here is derived from an EMBL/GenBank/DDBJ whole genome shotgun (WGS) entry which is preliminary data.</text>
</comment>